<keyword evidence="7 19" id="KW-0349">Heme</keyword>
<sequence>MSDNKQKRDDLDYETTGHSWDGIEEYNKPLPRWWLIVFYLSIVWGIGYSIAYPAWPGIKSASAGLLGWSTRGDVEQAIEDHAAELAPINEQLASVELTAISDDPQLSTYAQNAGGAIFRTWCAQCHGSGAAGAKGYPNLLDDDWLWGGTMEDIHYTVTHGIRNEQDDDARFSQMPSFGRDDLLADEEIEQVANFVMDLSGQTPPSPDMVDAGAEVFDINCSSCHGEDGTGDRFQGAPNLTDAIWLYGGSYDAIHESVWNARFGVMPPMGGADLSEAEIRAVATYVHGLGGGEASE</sequence>
<dbReference type="InterPro" id="IPR032858">
    <property type="entry name" value="CcoP_N"/>
</dbReference>
<keyword evidence="15 19" id="KW-0560">Oxidoreductase</keyword>
<name>A0A8J3EH65_9RHOB</name>
<evidence type="ECO:0000256" key="11">
    <source>
        <dbReference type="ARBA" id="ARBA00022737"/>
    </source>
</evidence>
<protein>
    <recommendedName>
        <fullName evidence="19">Cbb3-type cytochrome c oxidase subunit</fullName>
    </recommendedName>
</protein>
<evidence type="ECO:0000256" key="16">
    <source>
        <dbReference type="ARBA" id="ARBA00023004"/>
    </source>
</evidence>
<evidence type="ECO:0000313" key="25">
    <source>
        <dbReference type="Proteomes" id="UP000617145"/>
    </source>
</evidence>
<evidence type="ECO:0000256" key="6">
    <source>
        <dbReference type="ARBA" id="ARBA00022519"/>
    </source>
</evidence>
<gene>
    <name evidence="24" type="primary">ccoP</name>
    <name evidence="24" type="ORF">GCM10011415_33320</name>
</gene>
<evidence type="ECO:0000256" key="1">
    <source>
        <dbReference type="ARBA" id="ARBA00004533"/>
    </source>
</evidence>
<dbReference type="Pfam" id="PF13442">
    <property type="entry name" value="Cytochrome_CBB3"/>
    <property type="match status" value="2"/>
</dbReference>
<dbReference type="InterPro" id="IPR050597">
    <property type="entry name" value="Cytochrome_c_Oxidase_Subunit"/>
</dbReference>
<dbReference type="PIRSF" id="PIRSF000006">
    <property type="entry name" value="Cbb3-Cox_fixP"/>
    <property type="match status" value="1"/>
</dbReference>
<evidence type="ECO:0000256" key="13">
    <source>
        <dbReference type="ARBA" id="ARBA00022982"/>
    </source>
</evidence>
<keyword evidence="17 19" id="KW-0406">Ion transport</keyword>
<evidence type="ECO:0000256" key="9">
    <source>
        <dbReference type="ARBA" id="ARBA00022692"/>
    </source>
</evidence>
<proteinExistence type="inferred from homology"/>
<dbReference type="GO" id="GO:1902600">
    <property type="term" value="P:proton transmembrane transport"/>
    <property type="evidence" value="ECO:0007669"/>
    <property type="project" value="UniProtKB-KW"/>
</dbReference>
<keyword evidence="9 22" id="KW-0812">Transmembrane</keyword>
<evidence type="ECO:0000256" key="7">
    <source>
        <dbReference type="ARBA" id="ARBA00022617"/>
    </source>
</evidence>
<evidence type="ECO:0000256" key="20">
    <source>
        <dbReference type="PIRSR" id="PIRSR000006-1"/>
    </source>
</evidence>
<evidence type="ECO:0000256" key="21">
    <source>
        <dbReference type="PIRSR" id="PIRSR000006-2"/>
    </source>
</evidence>
<evidence type="ECO:0000256" key="2">
    <source>
        <dbReference type="ARBA" id="ARBA00004673"/>
    </source>
</evidence>
<dbReference type="PROSITE" id="PS51007">
    <property type="entry name" value="CYTC"/>
    <property type="match status" value="2"/>
</dbReference>
<evidence type="ECO:0000256" key="19">
    <source>
        <dbReference type="PIRNR" id="PIRNR000006"/>
    </source>
</evidence>
<dbReference type="GO" id="GO:0020037">
    <property type="term" value="F:heme binding"/>
    <property type="evidence" value="ECO:0007669"/>
    <property type="project" value="InterPro"/>
</dbReference>
<dbReference type="GO" id="GO:0016491">
    <property type="term" value="F:oxidoreductase activity"/>
    <property type="evidence" value="ECO:0007669"/>
    <property type="project" value="UniProtKB-KW"/>
</dbReference>
<dbReference type="InterPro" id="IPR004678">
    <property type="entry name" value="Cyt_c_oxidase_cbb3_su3"/>
</dbReference>
<dbReference type="PANTHER" id="PTHR33751">
    <property type="entry name" value="CBB3-TYPE CYTOCHROME C OXIDASE SUBUNIT FIXP"/>
    <property type="match status" value="1"/>
</dbReference>
<dbReference type="PANTHER" id="PTHR33751:SF1">
    <property type="entry name" value="CBB3-TYPE CYTOCHROME C OXIDASE SUBUNIT FIXP"/>
    <property type="match status" value="1"/>
</dbReference>
<dbReference type="Pfam" id="PF14715">
    <property type="entry name" value="FixP_N"/>
    <property type="match status" value="1"/>
</dbReference>
<evidence type="ECO:0000256" key="22">
    <source>
        <dbReference type="SAM" id="Phobius"/>
    </source>
</evidence>
<feature type="binding site" description="axial binding residue" evidence="20">
    <location>
        <position position="126"/>
    </location>
    <ligand>
        <name>heme c</name>
        <dbReference type="ChEBI" id="CHEBI:61717"/>
        <label>1</label>
    </ligand>
    <ligandPart>
        <name>Fe</name>
        <dbReference type="ChEBI" id="CHEBI:18248"/>
    </ligandPart>
</feature>
<comment type="subunit">
    <text evidence="19">Component of the cbb3-type cytochrome c oxidase.</text>
</comment>
<dbReference type="GO" id="GO:0009055">
    <property type="term" value="F:electron transfer activity"/>
    <property type="evidence" value="ECO:0007669"/>
    <property type="project" value="InterPro"/>
</dbReference>
<dbReference type="Gene3D" id="1.10.760.10">
    <property type="entry name" value="Cytochrome c-like domain"/>
    <property type="match status" value="2"/>
</dbReference>
<keyword evidence="16 19" id="KW-0408">Iron</keyword>
<dbReference type="GO" id="GO:0005886">
    <property type="term" value="C:plasma membrane"/>
    <property type="evidence" value="ECO:0007669"/>
    <property type="project" value="UniProtKB-SubCell"/>
</dbReference>
<dbReference type="SUPFAM" id="SSF46626">
    <property type="entry name" value="Cytochrome c"/>
    <property type="match status" value="2"/>
</dbReference>
<feature type="binding site" description="covalent" evidence="21">
    <location>
        <position position="223"/>
    </location>
    <ligand>
        <name>heme c</name>
        <dbReference type="ChEBI" id="CHEBI:61717"/>
        <label>2</label>
    </ligand>
</feature>
<evidence type="ECO:0000256" key="4">
    <source>
        <dbReference type="ARBA" id="ARBA00022448"/>
    </source>
</evidence>
<dbReference type="NCBIfam" id="TIGR00782">
    <property type="entry name" value="ccoP"/>
    <property type="match status" value="1"/>
</dbReference>
<evidence type="ECO:0000256" key="12">
    <source>
        <dbReference type="ARBA" id="ARBA00022781"/>
    </source>
</evidence>
<organism evidence="24 25">
    <name type="scientific">Salipiger pallidus</name>
    <dbReference type="NCBI Taxonomy" id="1775170"/>
    <lineage>
        <taxon>Bacteria</taxon>
        <taxon>Pseudomonadati</taxon>
        <taxon>Pseudomonadota</taxon>
        <taxon>Alphaproteobacteria</taxon>
        <taxon>Rhodobacterales</taxon>
        <taxon>Roseobacteraceae</taxon>
        <taxon>Salipiger</taxon>
    </lineage>
</organism>
<comment type="pathway">
    <text evidence="2 19">Energy metabolism; oxidative phosphorylation.</text>
</comment>
<keyword evidence="10 19" id="KW-0479">Metal-binding</keyword>
<keyword evidence="6 19" id="KW-0997">Cell inner membrane</keyword>
<dbReference type="RefSeq" id="WP_188791374.1">
    <property type="nucleotide sequence ID" value="NZ_BMJV01000007.1"/>
</dbReference>
<evidence type="ECO:0000256" key="17">
    <source>
        <dbReference type="ARBA" id="ARBA00023065"/>
    </source>
</evidence>
<feature type="binding site" description="axial binding residue" evidence="20">
    <location>
        <position position="174"/>
    </location>
    <ligand>
        <name>heme c</name>
        <dbReference type="ChEBI" id="CHEBI:61717"/>
        <label>2</label>
    </ligand>
    <ligandPart>
        <name>Fe</name>
        <dbReference type="ChEBI" id="CHEBI:18248"/>
    </ligandPart>
</feature>
<evidence type="ECO:0000256" key="10">
    <source>
        <dbReference type="ARBA" id="ARBA00022723"/>
    </source>
</evidence>
<feature type="transmembrane region" description="Helical" evidence="22">
    <location>
        <begin position="33"/>
        <end position="55"/>
    </location>
</feature>
<keyword evidence="8 19" id="KW-0679">Respiratory chain</keyword>
<dbReference type="Proteomes" id="UP000617145">
    <property type="component" value="Unassembled WGS sequence"/>
</dbReference>
<feature type="domain" description="Cytochrome c" evidence="23">
    <location>
        <begin position="207"/>
        <end position="289"/>
    </location>
</feature>
<comment type="function">
    <text evidence="19">C-type cytochrome. Part of the cbb3-type cytochrome c oxidase complex.</text>
</comment>
<evidence type="ECO:0000313" key="24">
    <source>
        <dbReference type="EMBL" id="GGG81157.1"/>
    </source>
</evidence>
<feature type="binding site" description="covalent" evidence="21">
    <location>
        <position position="125"/>
    </location>
    <ligand>
        <name>heme c</name>
        <dbReference type="ChEBI" id="CHEBI:61717"/>
        <label>1</label>
    </ligand>
</feature>
<reference evidence="24" key="2">
    <citation type="submission" date="2020-09" db="EMBL/GenBank/DDBJ databases">
        <authorList>
            <person name="Sun Q."/>
            <person name="Zhou Y."/>
        </authorList>
    </citation>
    <scope>NUCLEOTIDE SEQUENCE</scope>
    <source>
        <strain evidence="24">CGMCC 1.15762</strain>
    </source>
</reference>
<comment type="cofactor">
    <cofactor evidence="19 21">
        <name>heme c</name>
        <dbReference type="ChEBI" id="CHEBI:61717"/>
    </cofactor>
    <text evidence="19 21">Binds 2 heme C groups per subunit.</text>
</comment>
<evidence type="ECO:0000256" key="15">
    <source>
        <dbReference type="ARBA" id="ARBA00023002"/>
    </source>
</evidence>
<feature type="binding site" description="covalent" evidence="21">
    <location>
        <position position="122"/>
    </location>
    <ligand>
        <name>heme c</name>
        <dbReference type="ChEBI" id="CHEBI:61717"/>
        <label>1</label>
    </ligand>
</feature>
<feature type="domain" description="Cytochrome c" evidence="23">
    <location>
        <begin position="109"/>
        <end position="199"/>
    </location>
</feature>
<comment type="similarity">
    <text evidence="3 19">Belongs to the CcoP / FixP family.</text>
</comment>
<dbReference type="InterPro" id="IPR038414">
    <property type="entry name" value="CcoP_N_sf"/>
</dbReference>
<keyword evidence="18 19" id="KW-0472">Membrane</keyword>
<reference evidence="24" key="1">
    <citation type="journal article" date="2014" name="Int. J. Syst. Evol. Microbiol.">
        <title>Complete genome sequence of Corynebacterium casei LMG S-19264T (=DSM 44701T), isolated from a smear-ripened cheese.</title>
        <authorList>
            <consortium name="US DOE Joint Genome Institute (JGI-PGF)"/>
            <person name="Walter F."/>
            <person name="Albersmeier A."/>
            <person name="Kalinowski J."/>
            <person name="Ruckert C."/>
        </authorList>
    </citation>
    <scope>NUCLEOTIDE SEQUENCE</scope>
    <source>
        <strain evidence="24">CGMCC 1.15762</strain>
    </source>
</reference>
<feature type="binding site" description="axial binding residue" evidence="20">
    <location>
        <position position="224"/>
    </location>
    <ligand>
        <name>heme c</name>
        <dbReference type="ChEBI" id="CHEBI:61717"/>
        <label>2</label>
    </ligand>
    <ligandPart>
        <name>Fe</name>
        <dbReference type="ChEBI" id="CHEBI:18248"/>
    </ligandPart>
</feature>
<dbReference type="InterPro" id="IPR009056">
    <property type="entry name" value="Cyt_c-like_dom"/>
</dbReference>
<feature type="binding site" description="covalent" evidence="21">
    <location>
        <position position="220"/>
    </location>
    <ligand>
        <name>heme c</name>
        <dbReference type="ChEBI" id="CHEBI:61717"/>
        <label>2</label>
    </ligand>
</feature>
<dbReference type="AlphaFoldDB" id="A0A8J3EH65"/>
<keyword evidence="12 19" id="KW-0375">Hydrogen ion transport</keyword>
<evidence type="ECO:0000256" key="3">
    <source>
        <dbReference type="ARBA" id="ARBA00006113"/>
    </source>
</evidence>
<dbReference type="GO" id="GO:0046872">
    <property type="term" value="F:metal ion binding"/>
    <property type="evidence" value="ECO:0007669"/>
    <property type="project" value="UniProtKB-KW"/>
</dbReference>
<evidence type="ECO:0000259" key="23">
    <source>
        <dbReference type="PROSITE" id="PS51007"/>
    </source>
</evidence>
<dbReference type="EMBL" id="BMJV01000007">
    <property type="protein sequence ID" value="GGG81157.1"/>
    <property type="molecule type" value="Genomic_DNA"/>
</dbReference>
<evidence type="ECO:0000256" key="14">
    <source>
        <dbReference type="ARBA" id="ARBA00022989"/>
    </source>
</evidence>
<keyword evidence="25" id="KW-1185">Reference proteome</keyword>
<keyword evidence="5 19" id="KW-1003">Cell membrane</keyword>
<keyword evidence="13 19" id="KW-0249">Electron transport</keyword>
<dbReference type="GO" id="GO:0006119">
    <property type="term" value="P:oxidative phosphorylation"/>
    <property type="evidence" value="ECO:0007669"/>
    <property type="project" value="UniProtKB-UniPathway"/>
</dbReference>
<keyword evidence="11" id="KW-0677">Repeat</keyword>
<accession>A0A8J3EH65</accession>
<evidence type="ECO:0000256" key="18">
    <source>
        <dbReference type="ARBA" id="ARBA00023136"/>
    </source>
</evidence>
<feature type="binding site" description="axial binding residue" evidence="20">
    <location>
        <position position="265"/>
    </location>
    <ligand>
        <name>heme c</name>
        <dbReference type="ChEBI" id="CHEBI:61717"/>
        <label>1</label>
    </ligand>
    <ligandPart>
        <name>Fe</name>
        <dbReference type="ChEBI" id="CHEBI:18248"/>
    </ligandPart>
</feature>
<comment type="subcellular location">
    <subcellularLocation>
        <location evidence="1 19">Cell inner membrane</location>
    </subcellularLocation>
</comment>
<evidence type="ECO:0000256" key="5">
    <source>
        <dbReference type="ARBA" id="ARBA00022475"/>
    </source>
</evidence>
<dbReference type="Gene3D" id="6.10.280.130">
    <property type="match status" value="1"/>
</dbReference>
<keyword evidence="14 22" id="KW-1133">Transmembrane helix</keyword>
<evidence type="ECO:0000256" key="8">
    <source>
        <dbReference type="ARBA" id="ARBA00022660"/>
    </source>
</evidence>
<dbReference type="UniPathway" id="UPA00705"/>
<comment type="caution">
    <text evidence="24">The sequence shown here is derived from an EMBL/GenBank/DDBJ whole genome shotgun (WGS) entry which is preliminary data.</text>
</comment>
<keyword evidence="4 19" id="KW-0813">Transport</keyword>
<dbReference type="InterPro" id="IPR036909">
    <property type="entry name" value="Cyt_c-like_dom_sf"/>
</dbReference>